<dbReference type="EMBL" id="GEDC01004643">
    <property type="protein sequence ID" value="JAS32655.1"/>
    <property type="molecule type" value="Transcribed_RNA"/>
</dbReference>
<dbReference type="PANTHER" id="PTHR47331">
    <property type="entry name" value="PHD-TYPE DOMAIN-CONTAINING PROTEIN"/>
    <property type="match status" value="1"/>
</dbReference>
<proteinExistence type="predicted"/>
<feature type="non-terminal residue" evidence="2">
    <location>
        <position position="206"/>
    </location>
</feature>
<dbReference type="Pfam" id="PF17921">
    <property type="entry name" value="Integrase_H2C2"/>
    <property type="match status" value="1"/>
</dbReference>
<feature type="domain" description="Integrase zinc-binding" evidence="1">
    <location>
        <begin position="130"/>
        <end position="182"/>
    </location>
</feature>
<protein>
    <recommendedName>
        <fullName evidence="1">Integrase zinc-binding domain-containing protein</fullName>
    </recommendedName>
</protein>
<sequence>AVRKQWTNDTYNNLLSRVSSFNKLKRILAFCLRFIHNSKETNPHRRSGPITTEELSSASKIAIKLAQSDVFSDEHNVLSKGDSLRASNKLIALAPFLDNDGLIRVGGRINNSRLSFDMKHPILLPKEHKITEIIARDEHLRQLHCGPQTLLYAIRQSYWPISGRNLTRKIVHNCVTCFRAKPIQAEQQMGILPPSRVNPARSFLHT</sequence>
<name>A0A1B6E415_9HEMI</name>
<accession>A0A1B6E415</accession>
<dbReference type="InterPro" id="IPR041588">
    <property type="entry name" value="Integrase_H2C2"/>
</dbReference>
<feature type="non-terminal residue" evidence="2">
    <location>
        <position position="1"/>
    </location>
</feature>
<evidence type="ECO:0000313" key="2">
    <source>
        <dbReference type="EMBL" id="JAS32655.1"/>
    </source>
</evidence>
<evidence type="ECO:0000259" key="1">
    <source>
        <dbReference type="Pfam" id="PF17921"/>
    </source>
</evidence>
<dbReference type="AlphaFoldDB" id="A0A1B6E415"/>
<gene>
    <name evidence="2" type="ORF">g.45462</name>
</gene>
<organism evidence="2">
    <name type="scientific">Clastoptera arizonana</name>
    <name type="common">Arizona spittle bug</name>
    <dbReference type="NCBI Taxonomy" id="38151"/>
    <lineage>
        <taxon>Eukaryota</taxon>
        <taxon>Metazoa</taxon>
        <taxon>Ecdysozoa</taxon>
        <taxon>Arthropoda</taxon>
        <taxon>Hexapoda</taxon>
        <taxon>Insecta</taxon>
        <taxon>Pterygota</taxon>
        <taxon>Neoptera</taxon>
        <taxon>Paraneoptera</taxon>
        <taxon>Hemiptera</taxon>
        <taxon>Auchenorrhyncha</taxon>
        <taxon>Cercopoidea</taxon>
        <taxon>Clastopteridae</taxon>
        <taxon>Clastoptera</taxon>
    </lineage>
</organism>
<reference evidence="2" key="1">
    <citation type="submission" date="2015-12" db="EMBL/GenBank/DDBJ databases">
        <title>De novo transcriptome assembly of four potential Pierce s Disease insect vectors from Arizona vineyards.</title>
        <authorList>
            <person name="Tassone E.E."/>
        </authorList>
    </citation>
    <scope>NUCLEOTIDE SEQUENCE</scope>
</reference>